<dbReference type="Pfam" id="PF03884">
    <property type="entry name" value="YacG"/>
    <property type="match status" value="1"/>
</dbReference>
<protein>
    <recommendedName>
        <fullName evidence="3">DNA gyrase inhibitor YacG</fullName>
    </recommendedName>
</protein>
<sequence length="116" mass="13064">MTWLKGTGSSITDACVDTYGHRPWDFASPPYLEKTRSYIAYCKAILRTKAVVKNLEKITCPTCGKQNTWRPENAFRPFCSERCRLIDLGEWASENRKIAADPDESEGVAGPEESDD</sequence>
<dbReference type="Gene3D" id="3.30.50.10">
    <property type="entry name" value="Erythroid Transcription Factor GATA-1, subunit A"/>
    <property type="match status" value="1"/>
</dbReference>
<organism evidence="5 6">
    <name type="scientific">Legionella massiliensis</name>
    <dbReference type="NCBI Taxonomy" id="1034943"/>
    <lineage>
        <taxon>Bacteria</taxon>
        <taxon>Pseudomonadati</taxon>
        <taxon>Pseudomonadota</taxon>
        <taxon>Gammaproteobacteria</taxon>
        <taxon>Legionellales</taxon>
        <taxon>Legionellaceae</taxon>
        <taxon>Legionella</taxon>
    </lineage>
</organism>
<dbReference type="eggNOG" id="COG3024">
    <property type="taxonomic scope" value="Bacteria"/>
</dbReference>
<dbReference type="InterPro" id="IPR005584">
    <property type="entry name" value="DNA_gyrase_inhibitor_YacG"/>
</dbReference>
<evidence type="ECO:0000256" key="1">
    <source>
        <dbReference type="ARBA" id="ARBA00022723"/>
    </source>
</evidence>
<keyword evidence="1 3" id="KW-0479">Metal-binding</keyword>
<dbReference type="STRING" id="1034943.BN59_00770"/>
<name>A0A078KQ52_9GAMM</name>
<feature type="binding site" evidence="3">
    <location>
        <position position="83"/>
    </location>
    <ligand>
        <name>Zn(2+)</name>
        <dbReference type="ChEBI" id="CHEBI:29105"/>
    </ligand>
</feature>
<keyword evidence="2 3" id="KW-0862">Zinc</keyword>
<feature type="binding site" evidence="3">
    <location>
        <position position="60"/>
    </location>
    <ligand>
        <name>Zn(2+)</name>
        <dbReference type="ChEBI" id="CHEBI:29105"/>
    </ligand>
</feature>
<dbReference type="HAMAP" id="MF_00649">
    <property type="entry name" value="DNA_gyrase_inhibitor_YacG"/>
    <property type="match status" value="1"/>
</dbReference>
<dbReference type="SUPFAM" id="SSF57716">
    <property type="entry name" value="Glucocorticoid receptor-like (DNA-binding domain)"/>
    <property type="match status" value="1"/>
</dbReference>
<dbReference type="AlphaFoldDB" id="A0A078KQ52"/>
<evidence type="ECO:0000313" key="6">
    <source>
        <dbReference type="Proteomes" id="UP000044071"/>
    </source>
</evidence>
<dbReference type="Proteomes" id="UP000044071">
    <property type="component" value="Unassembled WGS sequence"/>
</dbReference>
<dbReference type="NCBIfam" id="NF001638">
    <property type="entry name" value="PRK00418.1"/>
    <property type="match status" value="1"/>
</dbReference>
<dbReference type="GO" id="GO:0006355">
    <property type="term" value="P:regulation of DNA-templated transcription"/>
    <property type="evidence" value="ECO:0007669"/>
    <property type="project" value="InterPro"/>
</dbReference>
<feature type="region of interest" description="Disordered" evidence="4">
    <location>
        <begin position="96"/>
        <end position="116"/>
    </location>
</feature>
<comment type="subunit">
    <text evidence="3">Interacts with GyrB.</text>
</comment>
<feature type="binding site" evidence="3">
    <location>
        <position position="79"/>
    </location>
    <ligand>
        <name>Zn(2+)</name>
        <dbReference type="ChEBI" id="CHEBI:29105"/>
    </ligand>
</feature>
<accession>A0A078KQ52</accession>
<evidence type="ECO:0000256" key="2">
    <source>
        <dbReference type="ARBA" id="ARBA00022833"/>
    </source>
</evidence>
<dbReference type="EMBL" id="CCSB01000001">
    <property type="protein sequence ID" value="CDZ76500.1"/>
    <property type="molecule type" value="Genomic_DNA"/>
</dbReference>
<evidence type="ECO:0000313" key="5">
    <source>
        <dbReference type="EMBL" id="CDZ76500.1"/>
    </source>
</evidence>
<comment type="similarity">
    <text evidence="3">Belongs to the DNA gyrase inhibitor YacG family.</text>
</comment>
<dbReference type="PANTHER" id="PTHR36150">
    <property type="entry name" value="DNA GYRASE INHIBITOR YACG"/>
    <property type="match status" value="1"/>
</dbReference>
<reference evidence="5 6" key="1">
    <citation type="submission" date="2014-06" db="EMBL/GenBank/DDBJ databases">
        <authorList>
            <person name="Urmite Genomes Urmite Genomes"/>
        </authorList>
    </citation>
    <scope>NUCLEOTIDE SEQUENCE [LARGE SCALE GENOMIC DNA]</scope>
</reference>
<keyword evidence="6" id="KW-1185">Reference proteome</keyword>
<feature type="binding site" evidence="3">
    <location>
        <position position="63"/>
    </location>
    <ligand>
        <name>Zn(2+)</name>
        <dbReference type="ChEBI" id="CHEBI:29105"/>
    </ligand>
</feature>
<dbReference type="GO" id="GO:0008270">
    <property type="term" value="F:zinc ion binding"/>
    <property type="evidence" value="ECO:0007669"/>
    <property type="project" value="UniProtKB-UniRule"/>
</dbReference>
<comment type="cofactor">
    <cofactor evidence="3">
        <name>Zn(2+)</name>
        <dbReference type="ChEBI" id="CHEBI:29105"/>
    </cofactor>
    <text evidence="3">Binds 1 zinc ion.</text>
</comment>
<dbReference type="PANTHER" id="PTHR36150:SF1">
    <property type="entry name" value="DNA GYRASE INHIBITOR YACG"/>
    <property type="match status" value="1"/>
</dbReference>
<evidence type="ECO:0000256" key="4">
    <source>
        <dbReference type="SAM" id="MobiDB-lite"/>
    </source>
</evidence>
<dbReference type="InterPro" id="IPR013088">
    <property type="entry name" value="Znf_NHR/GATA"/>
</dbReference>
<proteinExistence type="inferred from homology"/>
<comment type="function">
    <text evidence="3">Inhibits all the catalytic activities of DNA gyrase by preventing its interaction with DNA. Acts by binding directly to the C-terminal domain of GyrB, which probably disrupts DNA binding by the gyrase.</text>
</comment>
<dbReference type="GO" id="GO:0008657">
    <property type="term" value="F:DNA topoisomerase type II (double strand cut, ATP-hydrolyzing) inhibitor activity"/>
    <property type="evidence" value="ECO:0007669"/>
    <property type="project" value="UniProtKB-UniRule"/>
</dbReference>
<gene>
    <name evidence="3 5" type="primary">yacG</name>
    <name evidence="5" type="ORF">BN59_00770</name>
</gene>
<evidence type="ECO:0000256" key="3">
    <source>
        <dbReference type="HAMAP-Rule" id="MF_00649"/>
    </source>
</evidence>
<feature type="compositionally biased region" description="Acidic residues" evidence="4">
    <location>
        <begin position="101"/>
        <end position="116"/>
    </location>
</feature>